<dbReference type="AlphaFoldDB" id="A0A7K3PMS3"/>
<evidence type="ECO:0000256" key="6">
    <source>
        <dbReference type="SAM" id="Phobius"/>
    </source>
</evidence>
<dbReference type="InterPro" id="IPR011701">
    <property type="entry name" value="MFS"/>
</dbReference>
<feature type="transmembrane region" description="Helical" evidence="6">
    <location>
        <begin position="260"/>
        <end position="283"/>
    </location>
</feature>
<feature type="transmembrane region" description="Helical" evidence="6">
    <location>
        <begin position="38"/>
        <end position="57"/>
    </location>
</feature>
<dbReference type="InterPro" id="IPR036259">
    <property type="entry name" value="MFS_trans_sf"/>
</dbReference>
<feature type="transmembrane region" description="Helical" evidence="6">
    <location>
        <begin position="189"/>
        <end position="208"/>
    </location>
</feature>
<proteinExistence type="predicted"/>
<evidence type="ECO:0000256" key="4">
    <source>
        <dbReference type="ARBA" id="ARBA00023136"/>
    </source>
</evidence>
<evidence type="ECO:0000256" key="5">
    <source>
        <dbReference type="SAM" id="MobiDB-lite"/>
    </source>
</evidence>
<feature type="transmembrane region" description="Helical" evidence="6">
    <location>
        <begin position="348"/>
        <end position="373"/>
    </location>
</feature>
<dbReference type="PROSITE" id="PS50850">
    <property type="entry name" value="MFS"/>
    <property type="match status" value="1"/>
</dbReference>
<sequence length="514" mass="53965">MLTPVWGFILAMTVSALDATIAGTVTPTIVAEFGHVELSAWVFGSYMLALTALLPLYGKLSDIFGRKRLIYIGIAIFLAGSVWCGIAQGMVELVIARTVQGLGGAALFPIGMSAIGLQFPPRLRSRLQGVFASVFGLSSLLGPLVGSGIGEYVGWRWAFFINPPLLLLAAWLIHRNYQEPSTEASGQKVDVLGAVLITYAIAGVLFALYEAGEKRDLGEWTVWIALVTGIAAFIAFLMVERRHESPIIPLTLFNNGALTAAFIVNFVIGLVMYSAIFFVPVFAQGVTGGSIGKAGLTLFPFQVASIAGSLFAGRAIFKAGIRSMGMLSMVLLAVGFGTLMTMDTHTSAWTTAAYTLLIGAGTGVGLPVLMIAVQSALPPHLMGIGSSLTQLAREFGGMIGVSGLGVLQYFLFVGETEELTGKAEDLVREAGPRGVSEMLFSEKSDFPADLVELLRSGLSSALTSVFLVTGIICVIGVLVSTRLAKEMRRPGPPPGVRPAGAGAPEGGSAPAGQK</sequence>
<feature type="transmembrane region" description="Helical" evidence="6">
    <location>
        <begin position="129"/>
        <end position="149"/>
    </location>
</feature>
<feature type="transmembrane region" description="Helical" evidence="6">
    <location>
        <begin position="69"/>
        <end position="88"/>
    </location>
</feature>
<dbReference type="GO" id="GO:0022857">
    <property type="term" value="F:transmembrane transporter activity"/>
    <property type="evidence" value="ECO:0007669"/>
    <property type="project" value="InterPro"/>
</dbReference>
<dbReference type="EMBL" id="JAAGMA010000566">
    <property type="protein sequence ID" value="NEB11258.1"/>
    <property type="molecule type" value="Genomic_DNA"/>
</dbReference>
<feature type="transmembrane region" description="Helical" evidence="6">
    <location>
        <begin position="295"/>
        <end position="317"/>
    </location>
</feature>
<feature type="transmembrane region" description="Helical" evidence="6">
    <location>
        <begin position="94"/>
        <end position="117"/>
    </location>
</feature>
<protein>
    <submittedName>
        <fullName evidence="8">MFS transporter</fullName>
    </submittedName>
</protein>
<dbReference type="Proteomes" id="UP000470446">
    <property type="component" value="Unassembled WGS sequence"/>
</dbReference>
<dbReference type="PANTHER" id="PTHR23501">
    <property type="entry name" value="MAJOR FACILITATOR SUPERFAMILY"/>
    <property type="match status" value="1"/>
</dbReference>
<evidence type="ECO:0000256" key="2">
    <source>
        <dbReference type="ARBA" id="ARBA00022692"/>
    </source>
</evidence>
<feature type="region of interest" description="Disordered" evidence="5">
    <location>
        <begin position="487"/>
        <end position="514"/>
    </location>
</feature>
<evidence type="ECO:0000313" key="8">
    <source>
        <dbReference type="EMBL" id="NEB11258.1"/>
    </source>
</evidence>
<dbReference type="PANTHER" id="PTHR23501:SF197">
    <property type="entry name" value="COMD"/>
    <property type="match status" value="1"/>
</dbReference>
<accession>A0A7K3PMS3</accession>
<dbReference type="SUPFAM" id="SSF103473">
    <property type="entry name" value="MFS general substrate transporter"/>
    <property type="match status" value="1"/>
</dbReference>
<organism evidence="8 9">
    <name type="scientific">Streptomyces coelicoflavus</name>
    <dbReference type="NCBI Taxonomy" id="285562"/>
    <lineage>
        <taxon>Bacteria</taxon>
        <taxon>Bacillati</taxon>
        <taxon>Actinomycetota</taxon>
        <taxon>Actinomycetes</taxon>
        <taxon>Kitasatosporales</taxon>
        <taxon>Streptomycetaceae</taxon>
        <taxon>Streptomyces</taxon>
    </lineage>
</organism>
<evidence type="ECO:0000313" key="9">
    <source>
        <dbReference type="Proteomes" id="UP000470446"/>
    </source>
</evidence>
<keyword evidence="4 6" id="KW-0472">Membrane</keyword>
<evidence type="ECO:0000259" key="7">
    <source>
        <dbReference type="PROSITE" id="PS50850"/>
    </source>
</evidence>
<evidence type="ECO:0000256" key="1">
    <source>
        <dbReference type="ARBA" id="ARBA00004651"/>
    </source>
</evidence>
<reference evidence="8 9" key="1">
    <citation type="submission" date="2020-01" db="EMBL/GenBank/DDBJ databases">
        <title>Insect and environment-associated Actinomycetes.</title>
        <authorList>
            <person name="Currrie C."/>
            <person name="Chevrette M."/>
            <person name="Carlson C."/>
            <person name="Stubbendieck R."/>
            <person name="Wendt-Pienkowski E."/>
        </authorList>
    </citation>
    <scope>NUCLEOTIDE SEQUENCE [LARGE SCALE GENOMIC DNA]</scope>
    <source>
        <strain evidence="8 9">SID14163</strain>
    </source>
</reference>
<keyword evidence="3 6" id="KW-1133">Transmembrane helix</keyword>
<name>A0A7K3PMS3_9ACTN</name>
<feature type="compositionally biased region" description="Low complexity" evidence="5">
    <location>
        <begin position="497"/>
        <end position="514"/>
    </location>
</feature>
<feature type="transmembrane region" description="Helical" evidence="6">
    <location>
        <begin position="324"/>
        <end position="342"/>
    </location>
</feature>
<feature type="transmembrane region" description="Helical" evidence="6">
    <location>
        <begin position="220"/>
        <end position="239"/>
    </location>
</feature>
<feature type="transmembrane region" description="Helical" evidence="6">
    <location>
        <begin position="155"/>
        <end position="177"/>
    </location>
</feature>
<comment type="caution">
    <text evidence="8">The sequence shown here is derived from an EMBL/GenBank/DDBJ whole genome shotgun (WGS) entry which is preliminary data.</text>
</comment>
<evidence type="ECO:0000256" key="3">
    <source>
        <dbReference type="ARBA" id="ARBA00022989"/>
    </source>
</evidence>
<dbReference type="Pfam" id="PF07690">
    <property type="entry name" value="MFS_1"/>
    <property type="match status" value="1"/>
</dbReference>
<dbReference type="Gene3D" id="1.20.1250.20">
    <property type="entry name" value="MFS general substrate transporter like domains"/>
    <property type="match status" value="1"/>
</dbReference>
<keyword evidence="2 6" id="KW-0812">Transmembrane</keyword>
<feature type="domain" description="Major facilitator superfamily (MFS) profile" evidence="7">
    <location>
        <begin position="1"/>
        <end position="488"/>
    </location>
</feature>
<dbReference type="RefSeq" id="WP_164246447.1">
    <property type="nucleotide sequence ID" value="NZ_JAAGMA010000566.1"/>
</dbReference>
<feature type="transmembrane region" description="Helical" evidence="6">
    <location>
        <begin position="458"/>
        <end position="479"/>
    </location>
</feature>
<dbReference type="Gene3D" id="1.20.1720.10">
    <property type="entry name" value="Multidrug resistance protein D"/>
    <property type="match status" value="1"/>
</dbReference>
<dbReference type="InterPro" id="IPR020846">
    <property type="entry name" value="MFS_dom"/>
</dbReference>
<gene>
    <name evidence="8" type="ORF">G3I32_20865</name>
</gene>
<comment type="subcellular location">
    <subcellularLocation>
        <location evidence="1">Cell membrane</location>
        <topology evidence="1">Multi-pass membrane protein</topology>
    </subcellularLocation>
</comment>
<feature type="transmembrane region" description="Helical" evidence="6">
    <location>
        <begin position="394"/>
        <end position="412"/>
    </location>
</feature>
<dbReference type="GO" id="GO:0005886">
    <property type="term" value="C:plasma membrane"/>
    <property type="evidence" value="ECO:0007669"/>
    <property type="project" value="UniProtKB-SubCell"/>
</dbReference>